<evidence type="ECO:0000256" key="3">
    <source>
        <dbReference type="ARBA" id="ARBA00023015"/>
    </source>
</evidence>
<accession>A0A1Y1ZNS8</accession>
<keyword evidence="8" id="KW-1185">Reference proteome</keyword>
<keyword evidence="4" id="KW-0804">Transcription</keyword>
<dbReference type="GO" id="GO:0005634">
    <property type="term" value="C:nucleus"/>
    <property type="evidence" value="ECO:0007669"/>
    <property type="project" value="UniProtKB-SubCell"/>
</dbReference>
<dbReference type="AlphaFoldDB" id="A0A1Y1ZNS8"/>
<dbReference type="GO" id="GO:0008270">
    <property type="term" value="F:zinc ion binding"/>
    <property type="evidence" value="ECO:0007669"/>
    <property type="project" value="InterPro"/>
</dbReference>
<dbReference type="GO" id="GO:0006351">
    <property type="term" value="P:DNA-templated transcription"/>
    <property type="evidence" value="ECO:0007669"/>
    <property type="project" value="InterPro"/>
</dbReference>
<keyword evidence="5" id="KW-0539">Nucleus</keyword>
<comment type="caution">
    <text evidence="7">The sequence shown here is derived from an EMBL/GenBank/DDBJ whole genome shotgun (WGS) entry which is preliminary data.</text>
</comment>
<comment type="subcellular location">
    <subcellularLocation>
        <location evidence="1">Nucleus</location>
    </subcellularLocation>
</comment>
<dbReference type="Pfam" id="PF04082">
    <property type="entry name" value="Fungal_trans"/>
    <property type="match status" value="1"/>
</dbReference>
<evidence type="ECO:0000259" key="6">
    <source>
        <dbReference type="SMART" id="SM00906"/>
    </source>
</evidence>
<evidence type="ECO:0000256" key="2">
    <source>
        <dbReference type="ARBA" id="ARBA00022723"/>
    </source>
</evidence>
<evidence type="ECO:0000313" key="7">
    <source>
        <dbReference type="EMBL" id="ORY11886.1"/>
    </source>
</evidence>
<dbReference type="OrthoDB" id="3862662at2759"/>
<name>A0A1Y1ZNS8_9PLEO</name>
<dbReference type="PANTHER" id="PTHR47338:SF20">
    <property type="entry name" value="ZN(II)2CYS6 TRANSCRIPTION FACTOR (EUROFUNG)"/>
    <property type="match status" value="1"/>
</dbReference>
<evidence type="ECO:0000313" key="8">
    <source>
        <dbReference type="Proteomes" id="UP000193144"/>
    </source>
</evidence>
<protein>
    <recommendedName>
        <fullName evidence="6">Xylanolytic transcriptional activator regulatory domain-containing protein</fullName>
    </recommendedName>
</protein>
<dbReference type="InterPro" id="IPR007219">
    <property type="entry name" value="XnlR_reg_dom"/>
</dbReference>
<proteinExistence type="predicted"/>
<evidence type="ECO:0000256" key="4">
    <source>
        <dbReference type="ARBA" id="ARBA00023163"/>
    </source>
</evidence>
<feature type="domain" description="Xylanolytic transcriptional activator regulatory" evidence="6">
    <location>
        <begin position="115"/>
        <end position="192"/>
    </location>
</feature>
<dbReference type="PANTHER" id="PTHR47338">
    <property type="entry name" value="ZN(II)2CYS6 TRANSCRIPTION FACTOR (EUROFUNG)-RELATED"/>
    <property type="match status" value="1"/>
</dbReference>
<dbReference type="SMART" id="SM00906">
    <property type="entry name" value="Fungal_trans"/>
    <property type="match status" value="1"/>
</dbReference>
<dbReference type="GO" id="GO:0000981">
    <property type="term" value="F:DNA-binding transcription factor activity, RNA polymerase II-specific"/>
    <property type="evidence" value="ECO:0007669"/>
    <property type="project" value="InterPro"/>
</dbReference>
<dbReference type="STRING" id="1231657.A0A1Y1ZNS8"/>
<dbReference type="InterPro" id="IPR050815">
    <property type="entry name" value="TF_fung"/>
</dbReference>
<evidence type="ECO:0000256" key="1">
    <source>
        <dbReference type="ARBA" id="ARBA00004123"/>
    </source>
</evidence>
<dbReference type="EMBL" id="MCFA01000056">
    <property type="protein sequence ID" value="ORY11886.1"/>
    <property type="molecule type" value="Genomic_DNA"/>
</dbReference>
<sequence length="422" mass="48078">MRVIGSIRAMVTTATDFFTGTHQRIPVLSSSRYFAQMGLLTTNSRADFTALCLCIVLIQQMPSARETSITQSPLYVHVKNLVSVIRMTNPVSLDLLHCIILITFYEIGHGHHTAAYLSIASCARLARVLGLHKKGWRNVNEGHHKLLLEEEKRVWWAIVNMDRFISLFNGDALFITEDPERTDPLPIEDLLWSEGSVAADLEDAIGKPPYLETPFTVTVGQMARECQIAHLVGRAVRHVFSPAPDQDFHAAEAIQLERTLKSYLPLLAEEELKIGKYCGAFGMCNSALFMLYESMLSRGNENKVLERHEILQFMEDTSLRAILFAEASYGDREENYPPEIHSPYLPYSLFQSAIVQYRLWKQSNDPVCKQRLDLLRSILSEFTKRWIGAWRYLDILDNLNELWPPIVIPFPGSFISNGRFTE</sequence>
<organism evidence="7 8">
    <name type="scientific">Clohesyomyces aquaticus</name>
    <dbReference type="NCBI Taxonomy" id="1231657"/>
    <lineage>
        <taxon>Eukaryota</taxon>
        <taxon>Fungi</taxon>
        <taxon>Dikarya</taxon>
        <taxon>Ascomycota</taxon>
        <taxon>Pezizomycotina</taxon>
        <taxon>Dothideomycetes</taxon>
        <taxon>Pleosporomycetidae</taxon>
        <taxon>Pleosporales</taxon>
        <taxon>Lindgomycetaceae</taxon>
        <taxon>Clohesyomyces</taxon>
    </lineage>
</organism>
<evidence type="ECO:0000256" key="5">
    <source>
        <dbReference type="ARBA" id="ARBA00023242"/>
    </source>
</evidence>
<keyword evidence="3" id="KW-0805">Transcription regulation</keyword>
<dbReference type="Proteomes" id="UP000193144">
    <property type="component" value="Unassembled WGS sequence"/>
</dbReference>
<keyword evidence="2" id="KW-0479">Metal-binding</keyword>
<gene>
    <name evidence="7" type="ORF">BCR34DRAFT_601007</name>
</gene>
<reference evidence="7 8" key="1">
    <citation type="submission" date="2016-07" db="EMBL/GenBank/DDBJ databases">
        <title>Pervasive Adenine N6-methylation of Active Genes in Fungi.</title>
        <authorList>
            <consortium name="DOE Joint Genome Institute"/>
            <person name="Mondo S.J."/>
            <person name="Dannebaum R.O."/>
            <person name="Kuo R.C."/>
            <person name="Labutti K."/>
            <person name="Haridas S."/>
            <person name="Kuo A."/>
            <person name="Salamov A."/>
            <person name="Ahrendt S.R."/>
            <person name="Lipzen A."/>
            <person name="Sullivan W."/>
            <person name="Andreopoulos W.B."/>
            <person name="Clum A."/>
            <person name="Lindquist E."/>
            <person name="Daum C."/>
            <person name="Ramamoorthy G.K."/>
            <person name="Gryganskyi A."/>
            <person name="Culley D."/>
            <person name="Magnuson J.K."/>
            <person name="James T.Y."/>
            <person name="O'Malley M.A."/>
            <person name="Stajich J.E."/>
            <person name="Spatafora J.W."/>
            <person name="Visel A."/>
            <person name="Grigoriev I.V."/>
        </authorList>
    </citation>
    <scope>NUCLEOTIDE SEQUENCE [LARGE SCALE GENOMIC DNA]</scope>
    <source>
        <strain evidence="7 8">CBS 115471</strain>
    </source>
</reference>
<dbReference type="CDD" id="cd12148">
    <property type="entry name" value="fungal_TF_MHR"/>
    <property type="match status" value="1"/>
</dbReference>
<dbReference type="GO" id="GO:0003677">
    <property type="term" value="F:DNA binding"/>
    <property type="evidence" value="ECO:0007669"/>
    <property type="project" value="InterPro"/>
</dbReference>